<evidence type="ECO:0000313" key="1">
    <source>
        <dbReference type="EMBL" id="GIN64060.1"/>
    </source>
</evidence>
<comment type="caution">
    <text evidence="1">The sequence shown here is derived from an EMBL/GenBank/DDBJ whole genome shotgun (WGS) entry which is preliminary data.</text>
</comment>
<accession>A0A919WL90</accession>
<dbReference type="AlphaFoldDB" id="A0A919WL90"/>
<dbReference type="Proteomes" id="UP000682111">
    <property type="component" value="Unassembled WGS sequence"/>
</dbReference>
<dbReference type="Gene3D" id="3.40.50.2000">
    <property type="entry name" value="Glycogen Phosphorylase B"/>
    <property type="match status" value="1"/>
</dbReference>
<dbReference type="CDD" id="cd01635">
    <property type="entry name" value="Glycosyltransferase_GTB-type"/>
    <property type="match status" value="1"/>
</dbReference>
<evidence type="ECO:0008006" key="3">
    <source>
        <dbReference type="Google" id="ProtNLM"/>
    </source>
</evidence>
<dbReference type="Pfam" id="PF13692">
    <property type="entry name" value="Glyco_trans_1_4"/>
    <property type="match status" value="1"/>
</dbReference>
<keyword evidence="2" id="KW-1185">Reference proteome</keyword>
<sequence>MDKVLLVFLNELDNVKEFNNIIESFNNNNYYIYSFNNVKQDDSFMLDCLPDIINHYRLQHNEISNLAVLSNSKDLIFTWFRCYNSLANDFIYFIDSDEKNYINDKDPLFNFINKVSNFVNIENETIEGKLFVNLNFSNFKKVINTETVFKYFHLYESFENFTFSGKNRKKQQEKKYLYDGSEFYFLYDAKLEKQKIPLDIEKNKEIIINQEYINKLKDNYYIIPYLAVLAFKLRNDQLNALVVQIFLDLKKNKSISSSMYQKLLYYITYESRDLDEQLYIFSLLIIINDGTDDLSRVIIRIMGSSELTIDQFCNIIGNLQFYQSKDNIPVNDNYYVEMRALFNRLSKDMLEEIKLTKETPKIMQKENRLVFVVDQLLLIEHSPTKMIIDYVNNFIKFNQNYKIKIFIEDNLYCTNTTGIPYSYTSIKSVELAEEHRKYIESDAVEIIYPDLRRSKRENIQSFFNEIIEFGPKCVITTSKISLLSNMIYEYFPVIYLTFGGINLTRADINLTGDSTPWLELGKRTGLFDDNSVMIIHHGFSFDKEIKSKIKIPVDLIRNKFVMTTVGNRLESELPQNFIDLVVRFIERNTDSIWILVGTNKIQYIETVYPHLLSKNRIIFVEYENNLSKFYEKCDVYLNPPTPGRGFSIAMAMNKGVPIISFPNSGGTKYIGEKNLCSNDDQSYIDEIEKIYSLPEYKAMKSKKMQTRITKYFSMESAINALNMYMDIAKEKRIGAKNI</sequence>
<evidence type="ECO:0000313" key="2">
    <source>
        <dbReference type="Proteomes" id="UP000682111"/>
    </source>
</evidence>
<proteinExistence type="predicted"/>
<organism evidence="1 2">
    <name type="scientific">Robertmurraya siralis</name>
    <dbReference type="NCBI Taxonomy" id="77777"/>
    <lineage>
        <taxon>Bacteria</taxon>
        <taxon>Bacillati</taxon>
        <taxon>Bacillota</taxon>
        <taxon>Bacilli</taxon>
        <taxon>Bacillales</taxon>
        <taxon>Bacillaceae</taxon>
        <taxon>Robertmurraya</taxon>
    </lineage>
</organism>
<reference evidence="1" key="1">
    <citation type="submission" date="2021-03" db="EMBL/GenBank/DDBJ databases">
        <title>Antimicrobial resistance genes in bacteria isolated from Japanese honey, and their potential for conferring macrolide and lincosamide resistance in the American foulbrood pathogen Paenibacillus larvae.</title>
        <authorList>
            <person name="Okamoto M."/>
            <person name="Kumagai M."/>
            <person name="Kanamori H."/>
            <person name="Takamatsu D."/>
        </authorList>
    </citation>
    <scope>NUCLEOTIDE SEQUENCE</scope>
    <source>
        <strain evidence="1">J27TS8</strain>
    </source>
</reference>
<dbReference type="EMBL" id="BORC01000010">
    <property type="protein sequence ID" value="GIN64060.1"/>
    <property type="molecule type" value="Genomic_DNA"/>
</dbReference>
<dbReference type="SUPFAM" id="SSF53756">
    <property type="entry name" value="UDP-Glycosyltransferase/glycogen phosphorylase"/>
    <property type="match status" value="1"/>
</dbReference>
<gene>
    <name evidence="1" type="ORF">J27TS8_40530</name>
</gene>
<name>A0A919WL90_9BACI</name>
<protein>
    <recommendedName>
        <fullName evidence="3">Glycosyltransferase</fullName>
    </recommendedName>
</protein>